<evidence type="ECO:0000256" key="3">
    <source>
        <dbReference type="SAM" id="MobiDB-lite"/>
    </source>
</evidence>
<sequence>MLLVTMLALALTGCATPVAGPDLQAATQPGEARWTWRTPRGLPGPSVLPGTTPPPALSPQPVPGTWWSLFDDPQLSALQTQAIDGNLDLQAALLRIAESQARLGMTEATGLPRVNVDAGYSRAALSADSPLARLGLPTRPHDQYQWGGQASWEIDLWGHHQQLTESARAQLEATHWAARAARVSLSAEVARQYLLLRGVQAQQRLVDEHRQIAAELLRLTESRERHGVATRFDLAAARAEQATVEARTIQLGQQRDVLMNALALLLGQPPHALDERLLAGAMLPPLPRELPVGVPSDLVRQRPDILQAEAQLRAATADKGAAQADFYPRVSLNAGWSISTARSSELGNWDMRQFSVGPVVHLPLFDGGLLQRTLVLTDARQCSAALAWRSTVLRAWHEVGAALDASLSEQAKQARQQEAVAHSSQALDSARNAWKAGSAEFTTVLVAQRSLLNAQSALTDTTTAAGLTVVSLYRALGGGLAEVQSTRQVAEVQP</sequence>
<protein>
    <recommendedName>
        <fullName evidence="6">Efflux transporter outer membrane subunit</fullName>
    </recommendedName>
</protein>
<dbReference type="Gene3D" id="2.20.200.10">
    <property type="entry name" value="Outer membrane efflux proteins (OEP)"/>
    <property type="match status" value="1"/>
</dbReference>
<organism evidence="4 5">
    <name type="scientific">Sphaerotilus natans subsp. natans DSM 6575</name>
    <dbReference type="NCBI Taxonomy" id="1286631"/>
    <lineage>
        <taxon>Bacteria</taxon>
        <taxon>Pseudomonadati</taxon>
        <taxon>Pseudomonadota</taxon>
        <taxon>Betaproteobacteria</taxon>
        <taxon>Burkholderiales</taxon>
        <taxon>Sphaerotilaceae</taxon>
        <taxon>Sphaerotilus</taxon>
    </lineage>
</organism>
<dbReference type="InterPro" id="IPR003423">
    <property type="entry name" value="OMP_efflux"/>
</dbReference>
<keyword evidence="5" id="KW-1185">Reference proteome</keyword>
<keyword evidence="2" id="KW-0564">Palmitate</keyword>
<dbReference type="GO" id="GO:0015562">
    <property type="term" value="F:efflux transmembrane transporter activity"/>
    <property type="evidence" value="ECO:0007669"/>
    <property type="project" value="InterPro"/>
</dbReference>
<dbReference type="eggNOG" id="COG1538">
    <property type="taxonomic scope" value="Bacteria"/>
</dbReference>
<gene>
    <name evidence="4" type="ORF">X805_37820</name>
</gene>
<dbReference type="SUPFAM" id="SSF56954">
    <property type="entry name" value="Outer membrane efflux proteins (OEP)"/>
    <property type="match status" value="1"/>
</dbReference>
<feature type="chain" id="PRO_5001431882" description="Efflux transporter outer membrane subunit" evidence="2">
    <location>
        <begin position="20"/>
        <end position="494"/>
    </location>
</feature>
<evidence type="ECO:0008006" key="6">
    <source>
        <dbReference type="Google" id="ProtNLM"/>
    </source>
</evidence>
<evidence type="ECO:0000256" key="1">
    <source>
        <dbReference type="ARBA" id="ARBA00007613"/>
    </source>
</evidence>
<dbReference type="PATRIC" id="fig|1286631.3.peg.3681"/>
<keyword evidence="2" id="KW-0812">Transmembrane</keyword>
<keyword evidence="2" id="KW-0732">Signal</keyword>
<dbReference type="STRING" id="34103.SAMN05421778_101266"/>
<dbReference type="NCBIfam" id="TIGR01845">
    <property type="entry name" value="outer_NodT"/>
    <property type="match status" value="1"/>
</dbReference>
<keyword evidence="2" id="KW-1134">Transmembrane beta strand</keyword>
<feature type="signal peptide" evidence="2">
    <location>
        <begin position="1"/>
        <end position="19"/>
    </location>
</feature>
<evidence type="ECO:0000313" key="5">
    <source>
        <dbReference type="Proteomes" id="UP000026714"/>
    </source>
</evidence>
<keyword evidence="2" id="KW-0472">Membrane</keyword>
<reference evidence="4 5" key="1">
    <citation type="journal article" date="2014" name="FEMS Microbiol. Ecol.">
        <title>Sphaerotilus natans encrusted with nanoball-shaped Fe(III) oxide minerals formed by nitrate-reducing mixotrophic Fe(II) oxidation.</title>
        <authorList>
            <person name="Park S."/>
            <person name="Kim D.H."/>
            <person name="Lee J.H."/>
            <person name="Hur H.G."/>
        </authorList>
    </citation>
    <scope>NUCLEOTIDE SEQUENCE [LARGE SCALE GENOMIC DNA]</scope>
    <source>
        <strain evidence="4 5">DSM 6575</strain>
    </source>
</reference>
<proteinExistence type="inferred from homology"/>
<dbReference type="PANTHER" id="PTHR30203">
    <property type="entry name" value="OUTER MEMBRANE CATION EFFLUX PROTEIN"/>
    <property type="match status" value="1"/>
</dbReference>
<dbReference type="Pfam" id="PF02321">
    <property type="entry name" value="OEP"/>
    <property type="match status" value="2"/>
</dbReference>
<dbReference type="GO" id="GO:0005886">
    <property type="term" value="C:plasma membrane"/>
    <property type="evidence" value="ECO:0007669"/>
    <property type="project" value="UniProtKB-SubCell"/>
</dbReference>
<keyword evidence="2" id="KW-0449">Lipoprotein</keyword>
<dbReference type="Gene3D" id="1.20.1600.10">
    <property type="entry name" value="Outer membrane efflux proteins (OEP)"/>
    <property type="match status" value="1"/>
</dbReference>
<dbReference type="AlphaFoldDB" id="A0A059KGP2"/>
<comment type="caution">
    <text evidence="4">The sequence shown here is derived from an EMBL/GenBank/DDBJ whole genome shotgun (WGS) entry which is preliminary data.</text>
</comment>
<comment type="subcellular location">
    <subcellularLocation>
        <location evidence="2">Cell membrane</location>
        <topology evidence="2">Lipid-anchor</topology>
    </subcellularLocation>
</comment>
<dbReference type="PANTHER" id="PTHR30203:SF25">
    <property type="entry name" value="OUTER MEMBRANE PROTEIN-RELATED"/>
    <property type="match status" value="1"/>
</dbReference>
<dbReference type="EMBL" id="AZRA01000123">
    <property type="protein sequence ID" value="KDB50647.1"/>
    <property type="molecule type" value="Genomic_DNA"/>
</dbReference>
<comment type="similarity">
    <text evidence="1 2">Belongs to the outer membrane factor (OMF) (TC 1.B.17) family.</text>
</comment>
<accession>A0A059KGP2</accession>
<evidence type="ECO:0000313" key="4">
    <source>
        <dbReference type="EMBL" id="KDB50647.1"/>
    </source>
</evidence>
<name>A0A059KGP2_9BURK</name>
<dbReference type="InterPro" id="IPR010131">
    <property type="entry name" value="MdtP/NodT-like"/>
</dbReference>
<evidence type="ECO:0000256" key="2">
    <source>
        <dbReference type="RuleBase" id="RU362097"/>
    </source>
</evidence>
<feature type="region of interest" description="Disordered" evidence="3">
    <location>
        <begin position="37"/>
        <end position="56"/>
    </location>
</feature>
<dbReference type="Proteomes" id="UP000026714">
    <property type="component" value="Unassembled WGS sequence"/>
</dbReference>